<accession>A0ABW7QZQ9</accession>
<evidence type="ECO:0008006" key="4">
    <source>
        <dbReference type="Google" id="ProtNLM"/>
    </source>
</evidence>
<dbReference type="EMBL" id="JBIRGQ010000008">
    <property type="protein sequence ID" value="MFH8550508.1"/>
    <property type="molecule type" value="Genomic_DNA"/>
</dbReference>
<sequence>MAASWGPDRGVRRTMYVLAAAAVLLIALGAALDVLWLLGIGVWALMASFAIEFFVRP</sequence>
<name>A0ABW7QZQ9_9ACTN</name>
<dbReference type="RefSeq" id="WP_397717010.1">
    <property type="nucleotide sequence ID" value="NZ_JBIRGN010000008.1"/>
</dbReference>
<feature type="transmembrane region" description="Helical" evidence="1">
    <location>
        <begin position="14"/>
        <end position="30"/>
    </location>
</feature>
<gene>
    <name evidence="2" type="ORF">ACH4F9_36495</name>
</gene>
<evidence type="ECO:0000313" key="3">
    <source>
        <dbReference type="Proteomes" id="UP001610818"/>
    </source>
</evidence>
<reference evidence="2 3" key="1">
    <citation type="submission" date="2024-10" db="EMBL/GenBank/DDBJ databases">
        <title>The Natural Products Discovery Center: Release of the First 8490 Sequenced Strains for Exploring Actinobacteria Biosynthetic Diversity.</title>
        <authorList>
            <person name="Kalkreuter E."/>
            <person name="Kautsar S.A."/>
            <person name="Yang D."/>
            <person name="Bader C.D."/>
            <person name="Teijaro C.N."/>
            <person name="Fluegel L."/>
            <person name="Davis C.M."/>
            <person name="Simpson J.R."/>
            <person name="Lauterbach L."/>
            <person name="Steele A.D."/>
            <person name="Gui C."/>
            <person name="Meng S."/>
            <person name="Li G."/>
            <person name="Viehrig K."/>
            <person name="Ye F."/>
            <person name="Su P."/>
            <person name="Kiefer A.F."/>
            <person name="Nichols A."/>
            <person name="Cepeda A.J."/>
            <person name="Yan W."/>
            <person name="Fan B."/>
            <person name="Jiang Y."/>
            <person name="Adhikari A."/>
            <person name="Zheng C.-J."/>
            <person name="Schuster L."/>
            <person name="Cowan T.M."/>
            <person name="Smanski M.J."/>
            <person name="Chevrette M.G."/>
            <person name="De Carvalho L.P.S."/>
            <person name="Shen B."/>
        </authorList>
    </citation>
    <scope>NUCLEOTIDE SEQUENCE [LARGE SCALE GENOMIC DNA]</scope>
    <source>
        <strain evidence="2 3">NPDC017990</strain>
    </source>
</reference>
<comment type="caution">
    <text evidence="2">The sequence shown here is derived from an EMBL/GenBank/DDBJ whole genome shotgun (WGS) entry which is preliminary data.</text>
</comment>
<dbReference type="Proteomes" id="UP001610818">
    <property type="component" value="Unassembled WGS sequence"/>
</dbReference>
<organism evidence="2 3">
    <name type="scientific">Streptomyces longisporoflavus</name>
    <dbReference type="NCBI Taxonomy" id="28044"/>
    <lineage>
        <taxon>Bacteria</taxon>
        <taxon>Bacillati</taxon>
        <taxon>Actinomycetota</taxon>
        <taxon>Actinomycetes</taxon>
        <taxon>Kitasatosporales</taxon>
        <taxon>Streptomycetaceae</taxon>
        <taxon>Streptomyces</taxon>
    </lineage>
</organism>
<keyword evidence="3" id="KW-1185">Reference proteome</keyword>
<evidence type="ECO:0000313" key="2">
    <source>
        <dbReference type="EMBL" id="MFH8550508.1"/>
    </source>
</evidence>
<keyword evidence="1" id="KW-0812">Transmembrane</keyword>
<keyword evidence="1" id="KW-1133">Transmembrane helix</keyword>
<feature type="transmembrane region" description="Helical" evidence="1">
    <location>
        <begin position="36"/>
        <end position="55"/>
    </location>
</feature>
<evidence type="ECO:0000256" key="1">
    <source>
        <dbReference type="SAM" id="Phobius"/>
    </source>
</evidence>
<keyword evidence="1" id="KW-0472">Membrane</keyword>
<proteinExistence type="predicted"/>
<protein>
    <recommendedName>
        <fullName evidence="4">Phosphatidate cytidylyltransferase</fullName>
    </recommendedName>
</protein>